<feature type="compositionally biased region" description="Polar residues" evidence="1">
    <location>
        <begin position="679"/>
        <end position="688"/>
    </location>
</feature>
<organism evidence="2 3">
    <name type="scientific">Erwinia phage pEa_SNUABM_5</name>
    <dbReference type="NCBI Taxonomy" id="2797313"/>
    <lineage>
        <taxon>Viruses</taxon>
        <taxon>Duplodnaviria</taxon>
        <taxon>Heunggongvirae</taxon>
        <taxon>Uroviricota</taxon>
        <taxon>Caudoviricetes</taxon>
        <taxon>Rivsvirus</taxon>
        <taxon>Rivsvirus SNUABM5</taxon>
    </lineage>
</organism>
<feature type="region of interest" description="Disordered" evidence="1">
    <location>
        <begin position="639"/>
        <end position="688"/>
    </location>
</feature>
<feature type="region of interest" description="Disordered" evidence="1">
    <location>
        <begin position="257"/>
        <end position="420"/>
    </location>
</feature>
<dbReference type="Proteomes" id="UP000596123">
    <property type="component" value="Segment"/>
</dbReference>
<feature type="compositionally biased region" description="Acidic residues" evidence="1">
    <location>
        <begin position="261"/>
        <end position="293"/>
    </location>
</feature>
<evidence type="ECO:0000313" key="2">
    <source>
        <dbReference type="EMBL" id="QQO90290.1"/>
    </source>
</evidence>
<sequence>MPKISLKGIVCVGENHQQAVDNFRNTATGQGIMFFASQSGETYASQSGADIYKPDGSQELLTERPDLVEKAAYASTSSNEDVRANYTICLDGCGTHIVSESTANVTHCPSCSADLGEISDERITDHLATVMDTQSVSHDGLVAVGATAEEAQQNFVHALSSATSFVAESGTSQFKAAMAVKFDPYTGADVTSVSQASDEVVTALSSSIVGDSKNVEVHMYSCSANCENPFTVSSDENPVFCAHCSSVLIDIQPDAQASLSGEDDEGADIDILDDEEDEDLDVDDEDLDEEESDSSAKNVNSLSSDDLDEDEEEDDEDLDEDEEEEEDDLDDLDDLGEDDFEDEDEDDSEFLDDAEDLEEEDELDDDEEEDDEDFDSESAVSDDEEEEDDDLLIDDEDLDELDGSDDEIDDSEFESDSAAQPVARTFDSLSTVLAAHTVLDPALVSISRNQSGAIPTLHMFYDGMPIARATLQSVSNAVGEEIALKSFKTDNFVRAVNASLSDVGVVETCSEMGFEPFKIEMPVDRLLANEADSRINAATSDVQQTISASVDSYQERFVAALSTAMLGVTKGFWNGVSNPVVESLCSALQSAGVKDPRKVVERAFFSHSSDFLTVALSQANSLMNKSEVAQNEIAEAVSSSVGISRSNDEGETRQQPVQQEQPKPSAAQRLDIQRDEAPVQSQSSASVDSFTAKAVNLLRF</sequence>
<evidence type="ECO:0000256" key="1">
    <source>
        <dbReference type="SAM" id="MobiDB-lite"/>
    </source>
</evidence>
<proteinExistence type="predicted"/>
<evidence type="ECO:0000313" key="3">
    <source>
        <dbReference type="Proteomes" id="UP000596123"/>
    </source>
</evidence>
<name>A0A7T8EPH7_9CAUD</name>
<dbReference type="EMBL" id="MW366843">
    <property type="protein sequence ID" value="QQO90290.1"/>
    <property type="molecule type" value="Genomic_DNA"/>
</dbReference>
<accession>A0A7T8EPH7</accession>
<protein>
    <submittedName>
        <fullName evidence="2">Uncharacterized protein</fullName>
    </submittedName>
</protein>
<reference evidence="2 3" key="1">
    <citation type="submission" date="2020-12" db="EMBL/GenBank/DDBJ databases">
        <title>Complete genome sequence of Erwinia phage pEa_SNUABM_5.</title>
        <authorList>
            <person name="Kim S.G."/>
            <person name="Lee S.B."/>
            <person name="Kwon J."/>
            <person name="Park S.C."/>
        </authorList>
    </citation>
    <scope>NUCLEOTIDE SEQUENCE [LARGE SCALE GENOMIC DNA]</scope>
</reference>
<keyword evidence="3" id="KW-1185">Reference proteome</keyword>
<feature type="compositionally biased region" description="Acidic residues" evidence="1">
    <location>
        <begin position="305"/>
        <end position="415"/>
    </location>
</feature>
<feature type="compositionally biased region" description="Polar residues" evidence="1">
    <location>
        <begin position="653"/>
        <end position="662"/>
    </location>
</feature>
<gene>
    <name evidence="2" type="ORF">pEaSNUABM5_00148</name>
</gene>